<evidence type="ECO:0000259" key="16">
    <source>
        <dbReference type="PROSITE" id="PS50011"/>
    </source>
</evidence>
<evidence type="ECO:0000256" key="10">
    <source>
        <dbReference type="ARBA" id="ARBA00022842"/>
    </source>
</evidence>
<dbReference type="GO" id="GO:0005737">
    <property type="term" value="C:cytoplasm"/>
    <property type="evidence" value="ECO:0007669"/>
    <property type="project" value="TreeGrafter"/>
</dbReference>
<dbReference type="FunFam" id="3.30.200.20:FF:000003">
    <property type="entry name" value="Non-specific serine/threonine protein kinase"/>
    <property type="match status" value="1"/>
</dbReference>
<evidence type="ECO:0000256" key="1">
    <source>
        <dbReference type="ARBA" id="ARBA00001946"/>
    </source>
</evidence>
<feature type="region of interest" description="Disordered" evidence="15">
    <location>
        <begin position="352"/>
        <end position="523"/>
    </location>
</feature>
<dbReference type="Proteomes" id="UP000001307">
    <property type="component" value="Unassembled WGS sequence"/>
</dbReference>
<protein>
    <recommendedName>
        <fullName evidence="3">non-specific serine/threonine protein kinase</fullName>
        <ecNumber evidence="3">2.7.11.1</ecNumber>
    </recommendedName>
</protein>
<sequence length="685" mass="76890">MSRRVEGSISAQPGQTPQQQSQNYVGPYKLGKTLGKGQTGLVKKATHVVTNKLYAIKIINREHLNESVQAKVEREIAIMKLLEHQHVLKIVDVYENRKNLYLVLEHVAGGELFDYLVRKGRLSPREANKFFKQIVSAVDFCHQHNVCHRDLKPENLLLDSQNNIKVADFGMASLQPAGNMLETSCGSPHYACPEVIRGDKYDGTAADVWSLGVILFALLVGALPFDDDNLRTLLEKVKRGVYHIPHFVPSEAQLLIRGMICTDTKKRLTLKEVLSHPWMTKGGEPFEGPKVDPRTQDIYFTHEDELDPDVMTSMSSLGCFKDREQLVAKLLSNEDCTEKYVYQLLLRRKERHPSMEDDENRFGYDVTKLGQDRPRKRTDSTASLNKLACSSRNNSITGINNTGSTPSTPQRSCSTHTDVGFTGRGRSSSSSGATGARTRFSWSSVATPRTSPNHSAISTPLTSANSSRASSPPGTPNGGSWTKRISNSIKNSILGTPKFHRRRSSRDSSNGELDNFGMQNSASTDSEKRSWFKDVWNSVGNTDGIFTLYIEADDLQRVKNRLVQAFLYVPNLNHSFRHHSLIEISCADPSSLPFQTHKPFKAQVEITRIHNNRFQVIIRLLSGNTKRFGRTCVKIQQVVEAYESRARAQYQDQNMNMASEISRVTAELETMCNSLQKQPVYRPVS</sequence>
<dbReference type="InParanoid" id="E4XTH3"/>
<keyword evidence="6" id="KW-0479">Metal-binding</keyword>
<dbReference type="Pfam" id="PF00069">
    <property type="entry name" value="Pkinase"/>
    <property type="match status" value="1"/>
</dbReference>
<keyword evidence="7 14" id="KW-0547">Nucleotide-binding</keyword>
<keyword evidence="11" id="KW-0524">Neurogenesis</keyword>
<dbReference type="OrthoDB" id="504170at2759"/>
<organism evidence="17">
    <name type="scientific">Oikopleura dioica</name>
    <name type="common">Tunicate</name>
    <dbReference type="NCBI Taxonomy" id="34765"/>
    <lineage>
        <taxon>Eukaryota</taxon>
        <taxon>Metazoa</taxon>
        <taxon>Chordata</taxon>
        <taxon>Tunicata</taxon>
        <taxon>Appendicularia</taxon>
        <taxon>Copelata</taxon>
        <taxon>Oikopleuridae</taxon>
        <taxon>Oikopleura</taxon>
    </lineage>
</organism>
<dbReference type="EMBL" id="FN653155">
    <property type="protein sequence ID" value="CBY13035.1"/>
    <property type="molecule type" value="Genomic_DNA"/>
</dbReference>
<evidence type="ECO:0000256" key="15">
    <source>
        <dbReference type="SAM" id="MobiDB-lite"/>
    </source>
</evidence>
<evidence type="ECO:0000256" key="14">
    <source>
        <dbReference type="PROSITE-ProRule" id="PRU10141"/>
    </source>
</evidence>
<feature type="region of interest" description="Disordered" evidence="15">
    <location>
        <begin position="1"/>
        <end position="26"/>
    </location>
</feature>
<dbReference type="InterPro" id="IPR008271">
    <property type="entry name" value="Ser/Thr_kinase_AS"/>
</dbReference>
<feature type="compositionally biased region" description="Polar residues" evidence="15">
    <location>
        <begin position="507"/>
        <end position="523"/>
    </location>
</feature>
<comment type="similarity">
    <text evidence="2">Belongs to the protein kinase superfamily. CAMK Ser/Thr protein kinase family. SNF1 subfamily.</text>
</comment>
<dbReference type="Pfam" id="PF21122">
    <property type="entry name" value="KA1_BRSK"/>
    <property type="match status" value="1"/>
</dbReference>
<dbReference type="GO" id="GO:0005524">
    <property type="term" value="F:ATP binding"/>
    <property type="evidence" value="ECO:0007669"/>
    <property type="project" value="UniProtKB-UniRule"/>
</dbReference>
<evidence type="ECO:0000313" key="17">
    <source>
        <dbReference type="EMBL" id="CBY13035.1"/>
    </source>
</evidence>
<dbReference type="InterPro" id="IPR000719">
    <property type="entry name" value="Prot_kinase_dom"/>
</dbReference>
<dbReference type="InterPro" id="IPR017441">
    <property type="entry name" value="Protein_kinase_ATP_BS"/>
</dbReference>
<dbReference type="PROSITE" id="PS50011">
    <property type="entry name" value="PROTEIN_KINASE_DOM"/>
    <property type="match status" value="1"/>
</dbReference>
<evidence type="ECO:0000256" key="9">
    <source>
        <dbReference type="ARBA" id="ARBA00022840"/>
    </source>
</evidence>
<keyword evidence="10" id="KW-0460">Magnesium</keyword>
<dbReference type="GO" id="GO:0035556">
    <property type="term" value="P:intracellular signal transduction"/>
    <property type="evidence" value="ECO:0007669"/>
    <property type="project" value="TreeGrafter"/>
</dbReference>
<evidence type="ECO:0000256" key="6">
    <source>
        <dbReference type="ARBA" id="ARBA00022723"/>
    </source>
</evidence>
<dbReference type="GO" id="GO:0004674">
    <property type="term" value="F:protein serine/threonine kinase activity"/>
    <property type="evidence" value="ECO:0007669"/>
    <property type="project" value="UniProtKB-KW"/>
</dbReference>
<dbReference type="CDD" id="cd14340">
    <property type="entry name" value="UBA_BRSK"/>
    <property type="match status" value="1"/>
</dbReference>
<dbReference type="Pfam" id="PF21115">
    <property type="entry name" value="UBA_BRSK"/>
    <property type="match status" value="1"/>
</dbReference>
<feature type="compositionally biased region" description="Polar residues" evidence="15">
    <location>
        <begin position="380"/>
        <end position="417"/>
    </location>
</feature>
<name>E4XTH3_OIKDI</name>
<evidence type="ECO:0000256" key="7">
    <source>
        <dbReference type="ARBA" id="ARBA00022741"/>
    </source>
</evidence>
<reference evidence="17" key="1">
    <citation type="journal article" date="2010" name="Science">
        <title>Plasticity of animal genome architecture unmasked by rapid evolution of a pelagic tunicate.</title>
        <authorList>
            <person name="Denoeud F."/>
            <person name="Henriet S."/>
            <person name="Mungpakdee S."/>
            <person name="Aury J.M."/>
            <person name="Da Silva C."/>
            <person name="Brinkmann H."/>
            <person name="Mikhaleva J."/>
            <person name="Olsen L.C."/>
            <person name="Jubin C."/>
            <person name="Canestro C."/>
            <person name="Bouquet J.M."/>
            <person name="Danks G."/>
            <person name="Poulain J."/>
            <person name="Campsteijn C."/>
            <person name="Adamski M."/>
            <person name="Cross I."/>
            <person name="Yadetie F."/>
            <person name="Muffato M."/>
            <person name="Louis A."/>
            <person name="Butcher S."/>
            <person name="Tsagkogeorga G."/>
            <person name="Konrad A."/>
            <person name="Singh S."/>
            <person name="Jensen M.F."/>
            <person name="Cong E.H."/>
            <person name="Eikeseth-Otteraa H."/>
            <person name="Noel B."/>
            <person name="Anthouard V."/>
            <person name="Porcel B.M."/>
            <person name="Kachouri-Lafond R."/>
            <person name="Nishino A."/>
            <person name="Ugolini M."/>
            <person name="Chourrout P."/>
            <person name="Nishida H."/>
            <person name="Aasland R."/>
            <person name="Huzurbazar S."/>
            <person name="Westhof E."/>
            <person name="Delsuc F."/>
            <person name="Lehrach H."/>
            <person name="Reinhardt R."/>
            <person name="Weissenbach J."/>
            <person name="Roy S.W."/>
            <person name="Artiguenave F."/>
            <person name="Postlethwait J.H."/>
            <person name="Manak J.R."/>
            <person name="Thompson E.M."/>
            <person name="Jaillon O."/>
            <person name="Du Pasquier L."/>
            <person name="Boudinot P."/>
            <person name="Liberles D.A."/>
            <person name="Volff J.N."/>
            <person name="Philippe H."/>
            <person name="Lenhard B."/>
            <person name="Roest Crollius H."/>
            <person name="Wincker P."/>
            <person name="Chourrout D."/>
        </authorList>
    </citation>
    <scope>NUCLEOTIDE SEQUENCE [LARGE SCALE GENOMIC DNA]</scope>
</reference>
<evidence type="ECO:0000256" key="5">
    <source>
        <dbReference type="ARBA" id="ARBA00022679"/>
    </source>
</evidence>
<evidence type="ECO:0000256" key="13">
    <source>
        <dbReference type="ARBA" id="ARBA00048679"/>
    </source>
</evidence>
<evidence type="ECO:0000256" key="4">
    <source>
        <dbReference type="ARBA" id="ARBA00022527"/>
    </source>
</evidence>
<dbReference type="FunFam" id="1.10.510.10:FF:000064">
    <property type="entry name" value="BR serine/threonine-protein kinase 2"/>
    <property type="match status" value="1"/>
</dbReference>
<evidence type="ECO:0000256" key="3">
    <source>
        <dbReference type="ARBA" id="ARBA00012513"/>
    </source>
</evidence>
<dbReference type="EC" id="2.7.11.1" evidence="3"/>
<feature type="compositionally biased region" description="Polar residues" evidence="15">
    <location>
        <begin position="440"/>
        <end position="494"/>
    </location>
</feature>
<dbReference type="SMART" id="SM00220">
    <property type="entry name" value="S_TKc"/>
    <property type="match status" value="1"/>
</dbReference>
<keyword evidence="4" id="KW-0723">Serine/threonine-protein kinase</keyword>
<proteinExistence type="inferred from homology"/>
<feature type="compositionally biased region" description="Basic and acidic residues" evidence="15">
    <location>
        <begin position="370"/>
        <end position="379"/>
    </location>
</feature>
<dbReference type="PANTHER" id="PTHR24346">
    <property type="entry name" value="MAP/MICROTUBULE AFFINITY-REGULATING KINASE"/>
    <property type="match status" value="1"/>
</dbReference>
<feature type="binding site" evidence="14">
    <location>
        <position position="57"/>
    </location>
    <ligand>
        <name>ATP</name>
        <dbReference type="ChEBI" id="CHEBI:30616"/>
    </ligand>
</feature>
<keyword evidence="9 14" id="KW-0067">ATP-binding</keyword>
<dbReference type="CDD" id="cd14081">
    <property type="entry name" value="STKc_BRSK1_2"/>
    <property type="match status" value="1"/>
</dbReference>
<gene>
    <name evidence="17" type="ORF">GSOID_T00003779001</name>
</gene>
<feature type="domain" description="Protein kinase" evidence="16">
    <location>
        <begin position="28"/>
        <end position="279"/>
    </location>
</feature>
<dbReference type="InterPro" id="IPR048622">
    <property type="entry name" value="BRSK1_2-like_UBA"/>
</dbReference>
<dbReference type="FunCoup" id="E4XTH3">
    <property type="interactions" value="43"/>
</dbReference>
<feature type="compositionally biased region" description="Low complexity" evidence="15">
    <location>
        <begin position="424"/>
        <end position="439"/>
    </location>
</feature>
<comment type="cofactor">
    <cofactor evidence="1">
        <name>Mg(2+)</name>
        <dbReference type="ChEBI" id="CHEBI:18420"/>
    </cofactor>
</comment>
<dbReference type="GO" id="GO:0046872">
    <property type="term" value="F:metal ion binding"/>
    <property type="evidence" value="ECO:0007669"/>
    <property type="project" value="UniProtKB-KW"/>
</dbReference>
<evidence type="ECO:0000256" key="2">
    <source>
        <dbReference type="ARBA" id="ARBA00006234"/>
    </source>
</evidence>
<dbReference type="AlphaFoldDB" id="E4XTH3"/>
<evidence type="ECO:0000256" key="11">
    <source>
        <dbReference type="ARBA" id="ARBA00022902"/>
    </source>
</evidence>
<dbReference type="GO" id="GO:0007399">
    <property type="term" value="P:nervous system development"/>
    <property type="evidence" value="ECO:0007669"/>
    <property type="project" value="UniProtKB-KW"/>
</dbReference>
<dbReference type="PROSITE" id="PS00107">
    <property type="entry name" value="PROTEIN_KINASE_ATP"/>
    <property type="match status" value="1"/>
</dbReference>
<keyword evidence="18" id="KW-1185">Reference proteome</keyword>
<dbReference type="PROSITE" id="PS00108">
    <property type="entry name" value="PROTEIN_KINASE_ST"/>
    <property type="match status" value="1"/>
</dbReference>
<feature type="compositionally biased region" description="Low complexity" evidence="15">
    <location>
        <begin position="12"/>
        <end position="22"/>
    </location>
</feature>
<dbReference type="PANTHER" id="PTHR24346:SF36">
    <property type="entry name" value="SERINE_THREONINE-PROTEIN KINASE BRSK1 ISOFORM X1-RELATED"/>
    <property type="match status" value="1"/>
</dbReference>
<evidence type="ECO:0000256" key="8">
    <source>
        <dbReference type="ARBA" id="ARBA00022777"/>
    </source>
</evidence>
<keyword evidence="8" id="KW-0418">Kinase</keyword>
<accession>E4XTH3</accession>
<evidence type="ECO:0000256" key="12">
    <source>
        <dbReference type="ARBA" id="ARBA00047899"/>
    </source>
</evidence>
<dbReference type="InterPro" id="IPR011009">
    <property type="entry name" value="Kinase-like_dom_sf"/>
</dbReference>
<keyword evidence="5" id="KW-0808">Transferase</keyword>
<comment type="catalytic activity">
    <reaction evidence="12">
        <text>L-threonyl-[protein] + ATP = O-phospho-L-threonyl-[protein] + ADP + H(+)</text>
        <dbReference type="Rhea" id="RHEA:46608"/>
        <dbReference type="Rhea" id="RHEA-COMP:11060"/>
        <dbReference type="Rhea" id="RHEA-COMP:11605"/>
        <dbReference type="ChEBI" id="CHEBI:15378"/>
        <dbReference type="ChEBI" id="CHEBI:30013"/>
        <dbReference type="ChEBI" id="CHEBI:30616"/>
        <dbReference type="ChEBI" id="CHEBI:61977"/>
        <dbReference type="ChEBI" id="CHEBI:456216"/>
        <dbReference type="EC" id="2.7.11.1"/>
    </reaction>
</comment>
<evidence type="ECO:0000313" key="18">
    <source>
        <dbReference type="Proteomes" id="UP000001307"/>
    </source>
</evidence>
<comment type="catalytic activity">
    <reaction evidence="13">
        <text>L-seryl-[protein] + ATP = O-phospho-L-seryl-[protein] + ADP + H(+)</text>
        <dbReference type="Rhea" id="RHEA:17989"/>
        <dbReference type="Rhea" id="RHEA-COMP:9863"/>
        <dbReference type="Rhea" id="RHEA-COMP:11604"/>
        <dbReference type="ChEBI" id="CHEBI:15378"/>
        <dbReference type="ChEBI" id="CHEBI:29999"/>
        <dbReference type="ChEBI" id="CHEBI:30616"/>
        <dbReference type="ChEBI" id="CHEBI:83421"/>
        <dbReference type="ChEBI" id="CHEBI:456216"/>
        <dbReference type="EC" id="2.7.11.1"/>
    </reaction>
</comment>
<dbReference type="Gene3D" id="1.10.510.10">
    <property type="entry name" value="Transferase(Phosphotransferase) domain 1"/>
    <property type="match status" value="1"/>
</dbReference>
<dbReference type="SUPFAM" id="SSF56112">
    <property type="entry name" value="Protein kinase-like (PK-like)"/>
    <property type="match status" value="1"/>
</dbReference>